<keyword evidence="2" id="KW-1185">Reference proteome</keyword>
<evidence type="ECO:0000313" key="1">
    <source>
        <dbReference type="EMBL" id="MEE3851928.1"/>
    </source>
</evidence>
<comment type="caution">
    <text evidence="1">The sequence shown here is derived from an EMBL/GenBank/DDBJ whole genome shotgun (WGS) entry which is preliminary data.</text>
</comment>
<proteinExistence type="predicted"/>
<organism evidence="1 2">
    <name type="scientific">Gordonia sesuvii</name>
    <dbReference type="NCBI Taxonomy" id="3116777"/>
    <lineage>
        <taxon>Bacteria</taxon>
        <taxon>Bacillati</taxon>
        <taxon>Actinomycetota</taxon>
        <taxon>Actinomycetes</taxon>
        <taxon>Mycobacteriales</taxon>
        <taxon>Gordoniaceae</taxon>
        <taxon>Gordonia</taxon>
    </lineage>
</organism>
<reference evidence="1 2" key="1">
    <citation type="submission" date="2024-01" db="EMBL/GenBank/DDBJ databases">
        <title>Draft genome sequence of Gordonia sp. LSe1-13.</title>
        <authorList>
            <person name="Suphannarot A."/>
            <person name="Mingma R."/>
        </authorList>
    </citation>
    <scope>NUCLEOTIDE SEQUENCE [LARGE SCALE GENOMIC DNA]</scope>
    <source>
        <strain evidence="1 2">LSe1-13</strain>
    </source>
</reference>
<dbReference type="RefSeq" id="WP_330433629.1">
    <property type="nucleotide sequence ID" value="NZ_JAZDUF010000004.1"/>
</dbReference>
<name>A0ABU7MFN6_9ACTN</name>
<dbReference type="Proteomes" id="UP001347146">
    <property type="component" value="Unassembled WGS sequence"/>
</dbReference>
<sequence length="147" mass="15651">MKEATLMESVLPWVTAIGAGVTARATVGLALVAAATLGGAQTQLQLLREQAVREGRPYVVAEVVPGLHGAGFTDLVVANTGRTIAHDVTVDVGPLTKRNGDDHISDALHRYLSTPRTLAPGARHRVMWRMEPHSRMSEAGPEQTVQA</sequence>
<evidence type="ECO:0000313" key="2">
    <source>
        <dbReference type="Proteomes" id="UP001347146"/>
    </source>
</evidence>
<accession>A0ABU7MFN6</accession>
<protein>
    <submittedName>
        <fullName evidence="1">Uncharacterized protein</fullName>
    </submittedName>
</protein>
<gene>
    <name evidence="1" type="ORF">VZC37_16420</name>
</gene>
<dbReference type="EMBL" id="JAZDUF010000004">
    <property type="protein sequence ID" value="MEE3851928.1"/>
    <property type="molecule type" value="Genomic_DNA"/>
</dbReference>